<dbReference type="GeneID" id="85224680"/>
<dbReference type="PANTHER" id="PTHR10698:SF0">
    <property type="entry name" value="V-TYPE PROTON ATPASE SUBUNIT H"/>
    <property type="match status" value="1"/>
</dbReference>
<keyword evidence="3 5" id="KW-0375">Hydrogen ion transport</keyword>
<keyword evidence="4 5" id="KW-0406">Ion transport</keyword>
<reference evidence="7" key="1">
    <citation type="submission" date="2023-03" db="EMBL/GenBank/DDBJ databases">
        <title>Mating type loci evolution in Malassezia.</title>
        <authorList>
            <person name="Coelho M.A."/>
        </authorList>
    </citation>
    <scope>NUCLEOTIDE SEQUENCE</scope>
    <source>
        <strain evidence="7">CBS 9431</strain>
    </source>
</reference>
<comment type="function">
    <text evidence="5">Subunit of the V1 complex of vacuolar(H+)-ATPase (V-ATPase), a multisubunit enzyme composed of a peripheral complex (V1) that hydrolyzes ATP and a membrane integral complex (V0) that translocates protons. V-ATPase is responsible for acidifying and maintaining the pH of intracellular compartments.</text>
</comment>
<dbReference type="SUPFAM" id="SSF48371">
    <property type="entry name" value="ARM repeat"/>
    <property type="match status" value="1"/>
</dbReference>
<dbReference type="GO" id="GO:0000221">
    <property type="term" value="C:vacuolar proton-transporting V-type ATPase, V1 domain"/>
    <property type="evidence" value="ECO:0007669"/>
    <property type="project" value="UniProtKB-UniRule"/>
</dbReference>
<dbReference type="InterPro" id="IPR011987">
    <property type="entry name" value="ATPase_V1-cplx_hsu_C"/>
</dbReference>
<dbReference type="InterPro" id="IPR004908">
    <property type="entry name" value="ATPase_V1-cplx_hsu"/>
</dbReference>
<comment type="subunit">
    <text evidence="5">V-ATPase is a heteromultimeric enzyme made up of two complexes: the ATP-hydrolytic V1 complex and the proton translocation V0 complex.</text>
</comment>
<evidence type="ECO:0000256" key="3">
    <source>
        <dbReference type="ARBA" id="ARBA00022781"/>
    </source>
</evidence>
<dbReference type="RefSeq" id="XP_060120980.1">
    <property type="nucleotide sequence ID" value="XM_060264997.1"/>
</dbReference>
<evidence type="ECO:0000256" key="4">
    <source>
        <dbReference type="ARBA" id="ARBA00023065"/>
    </source>
</evidence>
<dbReference type="GO" id="GO:0000329">
    <property type="term" value="C:fungal-type vacuole membrane"/>
    <property type="evidence" value="ECO:0007669"/>
    <property type="project" value="TreeGrafter"/>
</dbReference>
<dbReference type="Gene3D" id="1.25.10.10">
    <property type="entry name" value="Leucine-rich Repeat Variant"/>
    <property type="match status" value="1"/>
</dbReference>
<name>A0AAF0J999_9BASI</name>
<evidence type="ECO:0000259" key="6">
    <source>
        <dbReference type="Pfam" id="PF11698"/>
    </source>
</evidence>
<evidence type="ECO:0000313" key="8">
    <source>
        <dbReference type="Proteomes" id="UP001217754"/>
    </source>
</evidence>
<dbReference type="InterPro" id="IPR038497">
    <property type="entry name" value="ATPase_V1-cplx_hsu_C_sf"/>
</dbReference>
<evidence type="ECO:0000256" key="1">
    <source>
        <dbReference type="ARBA" id="ARBA00008613"/>
    </source>
</evidence>
<dbReference type="Pfam" id="PF11698">
    <property type="entry name" value="V-ATPase_H_C"/>
    <property type="match status" value="1"/>
</dbReference>
<gene>
    <name evidence="7" type="primary">VMA13</name>
    <name evidence="7" type="ORF">MJAP1_001031</name>
</gene>
<dbReference type="Pfam" id="PF03224">
    <property type="entry name" value="V-ATPase_H_N"/>
    <property type="match status" value="1"/>
</dbReference>
<dbReference type="PIRSF" id="PIRSF032184">
    <property type="entry name" value="ATPase_V1_H"/>
    <property type="match status" value="1"/>
</dbReference>
<dbReference type="InterPro" id="IPR011989">
    <property type="entry name" value="ARM-like"/>
</dbReference>
<evidence type="ECO:0000256" key="5">
    <source>
        <dbReference type="PIRNR" id="PIRNR032184"/>
    </source>
</evidence>
<dbReference type="GO" id="GO:0046961">
    <property type="term" value="F:proton-transporting ATPase activity, rotational mechanism"/>
    <property type="evidence" value="ECO:0007669"/>
    <property type="project" value="UniProtKB-UniRule"/>
</dbReference>
<accession>A0AAF0J999</accession>
<dbReference type="AlphaFoldDB" id="A0AAF0J999"/>
<keyword evidence="2 5" id="KW-0813">Transport</keyword>
<feature type="domain" description="ATPase V1 complex subunit H C-terminal" evidence="6">
    <location>
        <begin position="371"/>
        <end position="489"/>
    </location>
</feature>
<sequence>MPEAKQEKRGERAVATSPLLPLENTWMEDTAEKLQARQTAWEGYHRAELISAEELQMLRDAEHAEREDKMEIVIEKGAEYAALYTKLLGKLSRADTIQQVVLLADDLVQAAPDHLDWFLSLDQNDAPQLYQSLFKLFDVQDAFVSLKAAQLLAVFLTTQQASRDYDAPPKDALLKLLEFIDKQLKAVANGSGDDGSEGNAAPISLAILGEILRQAPFRATVWAQASEAKDGNLSLVATLVNLVQTTSGAPGSGSSTPREAGGKPQLQYQALFALWILTFDKQAASGIDAHFGLASALASAAQAALKHKIVRLIVGIWRNMLAADDENASRLLGAKVLPLCQTLEERNYSDQELTDDLKYVSSALSKRLDEMNSYEEYISELHSKHLTFDNPVHTLEDFWKENAEKLVEHDGKELKELVALVKPEAHSDATTLAVACSDLGKFVHFYDGGRRRVVALGGKDAIMGLVDHDDSQVKHYALQTLARLVSTSWR</sequence>
<dbReference type="EMBL" id="CP119958">
    <property type="protein sequence ID" value="WFD38083.1"/>
    <property type="molecule type" value="Genomic_DNA"/>
</dbReference>
<dbReference type="Gene3D" id="1.25.40.150">
    <property type="entry name" value="V-type ATPase, subunit H, C-terminal domain"/>
    <property type="match status" value="1"/>
</dbReference>
<proteinExistence type="inferred from homology"/>
<comment type="similarity">
    <text evidence="1 5">Belongs to the V-ATPase H subunit family.</text>
</comment>
<dbReference type="InterPro" id="IPR016024">
    <property type="entry name" value="ARM-type_fold"/>
</dbReference>
<protein>
    <recommendedName>
        <fullName evidence="5">V-type proton ATPase subunit H</fullName>
    </recommendedName>
</protein>
<keyword evidence="8" id="KW-1185">Reference proteome</keyword>
<dbReference type="PANTHER" id="PTHR10698">
    <property type="entry name" value="V-TYPE PROTON ATPASE SUBUNIT H"/>
    <property type="match status" value="1"/>
</dbReference>
<dbReference type="Proteomes" id="UP001217754">
    <property type="component" value="Chromosome 1"/>
</dbReference>
<organism evidence="7 8">
    <name type="scientific">Malassezia japonica</name>
    <dbReference type="NCBI Taxonomy" id="223818"/>
    <lineage>
        <taxon>Eukaryota</taxon>
        <taxon>Fungi</taxon>
        <taxon>Dikarya</taxon>
        <taxon>Basidiomycota</taxon>
        <taxon>Ustilaginomycotina</taxon>
        <taxon>Malasseziomycetes</taxon>
        <taxon>Malasseziales</taxon>
        <taxon>Malasseziaceae</taxon>
        <taxon>Malassezia</taxon>
    </lineage>
</organism>
<evidence type="ECO:0000313" key="7">
    <source>
        <dbReference type="EMBL" id="WFD38083.1"/>
    </source>
</evidence>
<evidence type="ECO:0000256" key="2">
    <source>
        <dbReference type="ARBA" id="ARBA00022448"/>
    </source>
</evidence>